<evidence type="ECO:0000313" key="1">
    <source>
        <dbReference type="EMBL" id="KKD01330.1"/>
    </source>
</evidence>
<evidence type="ECO:0000313" key="2">
    <source>
        <dbReference type="Proteomes" id="UP000033633"/>
    </source>
</evidence>
<comment type="caution">
    <text evidence="1">The sequence shown here is derived from an EMBL/GenBank/DDBJ whole genome shotgun (WGS) entry which is preliminary data.</text>
</comment>
<name>A0A0F5VIK8_9GAMM</name>
<proteinExistence type="predicted"/>
<reference evidence="1 2" key="1">
    <citation type="submission" date="2014-12" db="EMBL/GenBank/DDBJ databases">
        <title>Mercury Reductase activity and rhizosphere competence traits in the genome of root associated Photobacterium halotolerans MELD1.</title>
        <authorList>
            <person name="Mathew D.C."/>
            <person name="Huang C.-C."/>
        </authorList>
    </citation>
    <scope>NUCLEOTIDE SEQUENCE [LARGE SCALE GENOMIC DNA]</scope>
    <source>
        <strain evidence="1 2">MELD1</strain>
    </source>
</reference>
<dbReference type="EMBL" id="JWYV01000001">
    <property type="protein sequence ID" value="KKD01330.1"/>
    <property type="molecule type" value="Genomic_DNA"/>
</dbReference>
<organism evidence="1 2">
    <name type="scientific">Photobacterium halotolerans</name>
    <dbReference type="NCBI Taxonomy" id="265726"/>
    <lineage>
        <taxon>Bacteria</taxon>
        <taxon>Pseudomonadati</taxon>
        <taxon>Pseudomonadota</taxon>
        <taxon>Gammaproteobacteria</taxon>
        <taxon>Vibrionales</taxon>
        <taxon>Vibrionaceae</taxon>
        <taxon>Photobacterium</taxon>
    </lineage>
</organism>
<dbReference type="RefSeq" id="WP_027252790.1">
    <property type="nucleotide sequence ID" value="NZ_JWYV01000001.1"/>
</dbReference>
<keyword evidence="2" id="KW-1185">Reference proteome</keyword>
<gene>
    <name evidence="1" type="ORF">KY46_00380</name>
</gene>
<dbReference type="AlphaFoldDB" id="A0A0F5VIK8"/>
<protein>
    <submittedName>
        <fullName evidence="1">Uncharacterized protein</fullName>
    </submittedName>
</protein>
<dbReference type="Proteomes" id="UP000033633">
    <property type="component" value="Unassembled WGS sequence"/>
</dbReference>
<dbReference type="PATRIC" id="fig|265726.11.peg.82"/>
<dbReference type="STRING" id="265726.KY46_00380"/>
<dbReference type="OrthoDB" id="5816886at2"/>
<sequence>MSDIVESATVEDIALYLQREEGIDAHLARSQAKQVIDSFTDMRSKGLIKGWYFDEQNHLELLPSDAAMKIIANHK</sequence>
<accession>A0A0F5VIK8</accession>